<dbReference type="EMBL" id="JAAPAO010000335">
    <property type="protein sequence ID" value="KAF4662820.1"/>
    <property type="molecule type" value="Genomic_DNA"/>
</dbReference>
<dbReference type="InterPro" id="IPR003959">
    <property type="entry name" value="ATPase_AAA_core"/>
</dbReference>
<dbReference type="Gene3D" id="1.10.8.60">
    <property type="match status" value="1"/>
</dbReference>
<evidence type="ECO:0000313" key="4">
    <source>
        <dbReference type="Proteomes" id="UP000591131"/>
    </source>
</evidence>
<comment type="caution">
    <text evidence="3">The sequence shown here is derived from an EMBL/GenBank/DDBJ whole genome shotgun (WGS) entry which is preliminary data.</text>
</comment>
<feature type="compositionally biased region" description="Basic and acidic residues" evidence="1">
    <location>
        <begin position="364"/>
        <end position="394"/>
    </location>
</feature>
<feature type="domain" description="ATPase AAA-type core" evidence="2">
    <location>
        <begin position="578"/>
        <end position="657"/>
    </location>
</feature>
<sequence length="831" mass="94060">MSNKSWQHRWATCMTELLEQIQIEHLPAEGREGGVAAPEVGFQPVALLYVKYLNIYTNIEDVYDQMIHPQKRTFIRQVMESVIIRVLELKEQLIFFNPRHKNRFIPLDEVLADLKMSPSVLEWRFPRCFTTDKHLADWLEIRVKRIQHWQKTFNLSRALDDLDSHADPFHKAIMIATWRREAQRQEEVVGESIEMGIFRKEQKLAQGLDIEELEEDSEELLALQRAAASRIAASWKRKVAMRHFQRMKQDEYVFLGMAPPNDQPAVDSVALAEEVRRQRRQQQLEADNDYDRALKDELAWTRSAKGEDIRSEMLEERRQWMLEVRKQTGAFPAEFDAFYTRFDQPAEAAEEAPAAGGGKKGKNDKKDAAGKKGGNKKGDKGAAEPEPVKTHDIGTSEVVQKLVELMKEYSSSWETRDESSNMHQRHDVNLTRSKVFPLVEKEIQDNVDELMRGELANLKNMYEKAKKKKEKKGKKGKGKKEKKSKAKKWCAAVGMVAHREDCLPELVQDGIIKCIKPAHLKDFLGEFAFLGALQRVSEPMCPPPSAQMIKSMIVEHVCLPLASTSIRQRCSSLTAKSLLLFGPKGCGKSLLARIIATEVGATFIDISPKIIEGKYTQPKIGAALLIYKAFLAAQDNAPAAIYCDDIDQVFQAVKKGKKKGKAAPATEGAPAGEEPASTSNPSGEGVDTKELLAAFDEKVWVPTPDFGTRVILWRSFMESKGVPPHIATSSDLNLTSLAHLSEGYTTRAIRQTVERVLTSRRIARLKHRPLTLHEFIEPLSRCECSWKEEYKKFQEFDYEASGDKARNLQMQEETKAMEASGGDKGGAKKKK</sequence>
<evidence type="ECO:0000259" key="2">
    <source>
        <dbReference type="Pfam" id="PF00004"/>
    </source>
</evidence>
<feature type="compositionally biased region" description="Low complexity" evidence="1">
    <location>
        <begin position="662"/>
        <end position="676"/>
    </location>
</feature>
<dbReference type="AlphaFoldDB" id="A0A7J6LV08"/>
<keyword evidence="4" id="KW-1185">Reference proteome</keyword>
<name>A0A7J6LV08_PERCH</name>
<feature type="region of interest" description="Disordered" evidence="1">
    <location>
        <begin position="804"/>
        <end position="831"/>
    </location>
</feature>
<dbReference type="InterPro" id="IPR027417">
    <property type="entry name" value="P-loop_NTPase"/>
</dbReference>
<dbReference type="SUPFAM" id="SSF52540">
    <property type="entry name" value="P-loop containing nucleoside triphosphate hydrolases"/>
    <property type="match status" value="1"/>
</dbReference>
<evidence type="ECO:0000256" key="1">
    <source>
        <dbReference type="SAM" id="MobiDB-lite"/>
    </source>
</evidence>
<evidence type="ECO:0000313" key="3">
    <source>
        <dbReference type="EMBL" id="KAF4662820.1"/>
    </source>
</evidence>
<dbReference type="PANTHER" id="PTHR14690:SF0">
    <property type="entry name" value="IQ MOTIF CONTAINING WITH AAA DOMAIN 1"/>
    <property type="match status" value="1"/>
</dbReference>
<dbReference type="Gene3D" id="3.40.50.300">
    <property type="entry name" value="P-loop containing nucleotide triphosphate hydrolases"/>
    <property type="match status" value="1"/>
</dbReference>
<feature type="region of interest" description="Disordered" evidence="1">
    <location>
        <begin position="348"/>
        <end position="394"/>
    </location>
</feature>
<proteinExistence type="predicted"/>
<feature type="compositionally biased region" description="Basic and acidic residues" evidence="1">
    <location>
        <begin position="804"/>
        <end position="816"/>
    </location>
</feature>
<feature type="region of interest" description="Disordered" evidence="1">
    <location>
        <begin position="661"/>
        <end position="685"/>
    </location>
</feature>
<dbReference type="Pfam" id="PF00004">
    <property type="entry name" value="AAA"/>
    <property type="match status" value="1"/>
</dbReference>
<accession>A0A7J6LV08</accession>
<dbReference type="PANTHER" id="PTHR14690">
    <property type="entry name" value="IQ MOTIF CONTAINING WITH AAA DOMAIN 1"/>
    <property type="match status" value="1"/>
</dbReference>
<feature type="compositionally biased region" description="Basic residues" evidence="1">
    <location>
        <begin position="465"/>
        <end position="483"/>
    </location>
</feature>
<dbReference type="InterPro" id="IPR052267">
    <property type="entry name" value="N-DRC_Component"/>
</dbReference>
<dbReference type="Proteomes" id="UP000591131">
    <property type="component" value="Unassembled WGS sequence"/>
</dbReference>
<feature type="region of interest" description="Disordered" evidence="1">
    <location>
        <begin position="463"/>
        <end position="483"/>
    </location>
</feature>
<dbReference type="GO" id="GO:0005524">
    <property type="term" value="F:ATP binding"/>
    <property type="evidence" value="ECO:0007669"/>
    <property type="project" value="InterPro"/>
</dbReference>
<reference evidence="3 4" key="1">
    <citation type="submission" date="2020-04" db="EMBL/GenBank/DDBJ databases">
        <title>Perkinsus chesapeaki whole genome sequence.</title>
        <authorList>
            <person name="Bogema D.R."/>
        </authorList>
    </citation>
    <scope>NUCLEOTIDE SEQUENCE [LARGE SCALE GENOMIC DNA]</scope>
    <source>
        <strain evidence="3">ATCC PRA-425</strain>
    </source>
</reference>
<protein>
    <recommendedName>
        <fullName evidence="2">ATPase AAA-type core domain-containing protein</fullName>
    </recommendedName>
</protein>
<gene>
    <name evidence="3" type="ORF">FOL47_006043</name>
</gene>
<dbReference type="OrthoDB" id="3046016at2759"/>
<organism evidence="3 4">
    <name type="scientific">Perkinsus chesapeaki</name>
    <name type="common">Clam parasite</name>
    <name type="synonym">Perkinsus andrewsi</name>
    <dbReference type="NCBI Taxonomy" id="330153"/>
    <lineage>
        <taxon>Eukaryota</taxon>
        <taxon>Sar</taxon>
        <taxon>Alveolata</taxon>
        <taxon>Perkinsozoa</taxon>
        <taxon>Perkinsea</taxon>
        <taxon>Perkinsida</taxon>
        <taxon>Perkinsidae</taxon>
        <taxon>Perkinsus</taxon>
    </lineage>
</organism>
<dbReference type="GO" id="GO:0016887">
    <property type="term" value="F:ATP hydrolysis activity"/>
    <property type="evidence" value="ECO:0007669"/>
    <property type="project" value="InterPro"/>
</dbReference>